<evidence type="ECO:0000313" key="2">
    <source>
        <dbReference type="WBParaSite" id="JU765_v2.g18742.t1"/>
    </source>
</evidence>
<dbReference type="Proteomes" id="UP000887576">
    <property type="component" value="Unplaced"/>
</dbReference>
<dbReference type="WBParaSite" id="JU765_v2.g18742.t1">
    <property type="protein sequence ID" value="JU765_v2.g18742.t1"/>
    <property type="gene ID" value="JU765_v2.g18742"/>
</dbReference>
<reference evidence="2" key="1">
    <citation type="submission" date="2022-11" db="UniProtKB">
        <authorList>
            <consortium name="WormBaseParasite"/>
        </authorList>
    </citation>
    <scope>IDENTIFICATION</scope>
</reference>
<proteinExistence type="predicted"/>
<name>A0AC34QRN6_9BILA</name>
<evidence type="ECO:0000313" key="1">
    <source>
        <dbReference type="Proteomes" id="UP000887576"/>
    </source>
</evidence>
<sequence length="160" mass="18254">MAARYEGKVYVGGLPDDARTEEVEDCFKKFGRVRKTWVARRPPGFAFVEFEDVRDAADAVRALNGAKICGARVRVELSHGKSRHSSGGRSRGNYGRQSSPMGRRSPRRSSPYRERSRSPRRSRSRSPVSDRKRRRSFSRSVSPDQRGSRSPRRSRSRTPE</sequence>
<protein>
    <submittedName>
        <fullName evidence="2">RRM domain-containing protein</fullName>
    </submittedName>
</protein>
<accession>A0AC34QRN6</accession>
<organism evidence="1 2">
    <name type="scientific">Panagrolaimus sp. JU765</name>
    <dbReference type="NCBI Taxonomy" id="591449"/>
    <lineage>
        <taxon>Eukaryota</taxon>
        <taxon>Metazoa</taxon>
        <taxon>Ecdysozoa</taxon>
        <taxon>Nematoda</taxon>
        <taxon>Chromadorea</taxon>
        <taxon>Rhabditida</taxon>
        <taxon>Tylenchina</taxon>
        <taxon>Panagrolaimomorpha</taxon>
        <taxon>Panagrolaimoidea</taxon>
        <taxon>Panagrolaimidae</taxon>
        <taxon>Panagrolaimus</taxon>
    </lineage>
</organism>